<evidence type="ECO:0000256" key="1">
    <source>
        <dbReference type="SAM" id="Phobius"/>
    </source>
</evidence>
<evidence type="ECO:0000313" key="3">
    <source>
        <dbReference type="Proteomes" id="UP000326924"/>
    </source>
</evidence>
<organism evidence="2 3">
    <name type="scientific">Sphaerosporella brunnea</name>
    <dbReference type="NCBI Taxonomy" id="1250544"/>
    <lineage>
        <taxon>Eukaryota</taxon>
        <taxon>Fungi</taxon>
        <taxon>Dikarya</taxon>
        <taxon>Ascomycota</taxon>
        <taxon>Pezizomycotina</taxon>
        <taxon>Pezizomycetes</taxon>
        <taxon>Pezizales</taxon>
        <taxon>Pyronemataceae</taxon>
        <taxon>Sphaerosporella</taxon>
    </lineage>
</organism>
<gene>
    <name evidence="2" type="ORF">FN846DRAFT_942715</name>
</gene>
<keyword evidence="1" id="KW-0812">Transmembrane</keyword>
<feature type="transmembrane region" description="Helical" evidence="1">
    <location>
        <begin position="121"/>
        <end position="144"/>
    </location>
</feature>
<reference evidence="2 3" key="1">
    <citation type="submission" date="2019-09" db="EMBL/GenBank/DDBJ databases">
        <title>Draft genome of the ectomycorrhizal ascomycete Sphaerosporella brunnea.</title>
        <authorList>
            <consortium name="DOE Joint Genome Institute"/>
            <person name="Benucci G.M."/>
            <person name="Marozzi G."/>
            <person name="Antonielli L."/>
            <person name="Sanchez S."/>
            <person name="Marco P."/>
            <person name="Wang X."/>
            <person name="Falini L.B."/>
            <person name="Barry K."/>
            <person name="Haridas S."/>
            <person name="Lipzen A."/>
            <person name="Labutti K."/>
            <person name="Grigoriev I.V."/>
            <person name="Murat C."/>
            <person name="Martin F."/>
            <person name="Albertini E."/>
            <person name="Donnini D."/>
            <person name="Bonito G."/>
        </authorList>
    </citation>
    <scope>NUCLEOTIDE SEQUENCE [LARGE SCALE GENOMIC DNA]</scope>
    <source>
        <strain evidence="2 3">Sb_GMNB300</strain>
    </source>
</reference>
<keyword evidence="3" id="KW-1185">Reference proteome</keyword>
<name>A0A5J5F181_9PEZI</name>
<dbReference type="EMBL" id="VXIS01000059">
    <property type="protein sequence ID" value="KAA8909294.1"/>
    <property type="molecule type" value="Genomic_DNA"/>
</dbReference>
<evidence type="ECO:0000313" key="2">
    <source>
        <dbReference type="EMBL" id="KAA8909294.1"/>
    </source>
</evidence>
<dbReference type="Proteomes" id="UP000326924">
    <property type="component" value="Unassembled WGS sequence"/>
</dbReference>
<comment type="caution">
    <text evidence="2">The sequence shown here is derived from an EMBL/GenBank/DDBJ whole genome shotgun (WGS) entry which is preliminary data.</text>
</comment>
<dbReference type="InParanoid" id="A0A5J5F181"/>
<proteinExistence type="predicted"/>
<keyword evidence="1" id="KW-0472">Membrane</keyword>
<accession>A0A5J5F181</accession>
<protein>
    <submittedName>
        <fullName evidence="2">Uncharacterized protein</fullName>
    </submittedName>
</protein>
<dbReference type="AlphaFoldDB" id="A0A5J5F181"/>
<sequence length="159" mass="17985">MRDMRAGIRESSCHLGSRHHIAGLEPPTQGIGRGIYQSSWQTGAGSFQSRLLWAPVQLVAVRFVAPALDCCCLRRNSSLCNSQNRAIASSRKPLTSRFLRQPFLGFRYILLQRLPIFRIDIFLRVGFRSGLSAVVASFLLLLVLGSDTVESALQHWWWW</sequence>
<keyword evidence="1" id="KW-1133">Transmembrane helix</keyword>